<evidence type="ECO:0000313" key="1">
    <source>
        <dbReference type="EMBL" id="RFZ77876.1"/>
    </source>
</evidence>
<name>A0A3E2NA45_9FIRM</name>
<comment type="caution">
    <text evidence="1">The sequence shown here is derived from an EMBL/GenBank/DDBJ whole genome shotgun (WGS) entry which is preliminary data.</text>
</comment>
<organism evidence="1 2">
    <name type="scientific">Lacrimispora amygdalina</name>
    <dbReference type="NCBI Taxonomy" id="253257"/>
    <lineage>
        <taxon>Bacteria</taxon>
        <taxon>Bacillati</taxon>
        <taxon>Bacillota</taxon>
        <taxon>Clostridia</taxon>
        <taxon>Lachnospirales</taxon>
        <taxon>Lachnospiraceae</taxon>
        <taxon>Lacrimispora</taxon>
    </lineage>
</organism>
<accession>A0A3E2NA45</accession>
<dbReference type="OrthoDB" id="2078069at2"/>
<reference evidence="1 2" key="1">
    <citation type="submission" date="2018-07" db="EMBL/GenBank/DDBJ databases">
        <title>New species, Clostridium PI-S10-A1B.</title>
        <authorList>
            <person name="Krishna G."/>
            <person name="Summeta K."/>
            <person name="Shikha S."/>
            <person name="Prabhu P.B."/>
            <person name="Suresh K."/>
        </authorList>
    </citation>
    <scope>NUCLEOTIDE SEQUENCE [LARGE SCALE GENOMIC DNA]</scope>
    <source>
        <strain evidence="1 2">PI-S10-A1B</strain>
    </source>
</reference>
<sequence length="417" mass="48333">MGKSKLFVAGLLNSNFFEVYNIIDLEKEQSKEIVVDNTKEQESLVKMIERQFPDGKLPYGAQETGQFLPYLINPHSCYKVGDKMLSFMLQAPYFREIDVNSLENCVITYKDSTDIIFSASSIGHRNNIIYLSVNSADERADIYNGKRTEIGFHYLAYDVINHKFKEQRYVEKGLIDNMHQVGYSREEFLVSLDMNISVNLDISHMAGLDNEAVRIKYNNAYFQKGKIFLWDMKTDRLLVIDPPLCTPAHVEFDRDDQSVFYVSCHNMSKFKGSMVLHGPGMIVKYRYMNGIIEKLGCFTDFQFNRITTHKIFYYNEKPYLAVTGYPDYLYIINGETMVLETKIKLFEPDMPVLYQDQLFPCIGNRKAPLYLQVNEDGTEVYLVNSDTCFRVLWLENSVRSFKYTESNGAVSAHCEIF</sequence>
<dbReference type="InterPro" id="IPR011044">
    <property type="entry name" value="Quino_amine_DH_bsu"/>
</dbReference>
<protein>
    <submittedName>
        <fullName evidence="1">Uncharacterized protein</fullName>
    </submittedName>
</protein>
<dbReference type="SUPFAM" id="SSF50969">
    <property type="entry name" value="YVTN repeat-like/Quinoprotein amine dehydrogenase"/>
    <property type="match status" value="1"/>
</dbReference>
<dbReference type="AlphaFoldDB" id="A0A3E2NA45"/>
<proteinExistence type="predicted"/>
<dbReference type="RefSeq" id="WP_117418024.1">
    <property type="nucleotide sequence ID" value="NZ_QOHO01000051.1"/>
</dbReference>
<dbReference type="Proteomes" id="UP000260680">
    <property type="component" value="Unassembled WGS sequence"/>
</dbReference>
<gene>
    <name evidence="1" type="ORF">DS742_16180</name>
</gene>
<evidence type="ECO:0000313" key="2">
    <source>
        <dbReference type="Proteomes" id="UP000260680"/>
    </source>
</evidence>
<dbReference type="EMBL" id="QOHO01000051">
    <property type="protein sequence ID" value="RFZ77876.1"/>
    <property type="molecule type" value="Genomic_DNA"/>
</dbReference>